<evidence type="ECO:0000313" key="1">
    <source>
        <dbReference type="EMBL" id="KIJ89982.1"/>
    </source>
</evidence>
<dbReference type="HOGENOM" id="CLU_1695776_0_0_1"/>
<evidence type="ECO:0000313" key="2">
    <source>
        <dbReference type="Proteomes" id="UP000054477"/>
    </source>
</evidence>
<protein>
    <submittedName>
        <fullName evidence="1">Uncharacterized protein</fullName>
    </submittedName>
</protein>
<organism evidence="1 2">
    <name type="scientific">Laccaria amethystina LaAM-08-1</name>
    <dbReference type="NCBI Taxonomy" id="1095629"/>
    <lineage>
        <taxon>Eukaryota</taxon>
        <taxon>Fungi</taxon>
        <taxon>Dikarya</taxon>
        <taxon>Basidiomycota</taxon>
        <taxon>Agaricomycotina</taxon>
        <taxon>Agaricomycetes</taxon>
        <taxon>Agaricomycetidae</taxon>
        <taxon>Agaricales</taxon>
        <taxon>Agaricineae</taxon>
        <taxon>Hydnangiaceae</taxon>
        <taxon>Laccaria</taxon>
    </lineage>
</organism>
<reference evidence="1 2" key="1">
    <citation type="submission" date="2014-04" db="EMBL/GenBank/DDBJ databases">
        <authorList>
            <consortium name="DOE Joint Genome Institute"/>
            <person name="Kuo A."/>
            <person name="Kohler A."/>
            <person name="Nagy L.G."/>
            <person name="Floudas D."/>
            <person name="Copeland A."/>
            <person name="Barry K.W."/>
            <person name="Cichocki N."/>
            <person name="Veneault-Fourrey C."/>
            <person name="LaButti K."/>
            <person name="Lindquist E.A."/>
            <person name="Lipzen A."/>
            <person name="Lundell T."/>
            <person name="Morin E."/>
            <person name="Murat C."/>
            <person name="Sun H."/>
            <person name="Tunlid A."/>
            <person name="Henrissat B."/>
            <person name="Grigoriev I.V."/>
            <person name="Hibbett D.S."/>
            <person name="Martin F."/>
            <person name="Nordberg H.P."/>
            <person name="Cantor M.N."/>
            <person name="Hua S.X."/>
        </authorList>
    </citation>
    <scope>NUCLEOTIDE SEQUENCE [LARGE SCALE GENOMIC DNA]</scope>
    <source>
        <strain evidence="1 2">LaAM-08-1</strain>
    </source>
</reference>
<dbReference type="AlphaFoldDB" id="A0A0C9X070"/>
<gene>
    <name evidence="1" type="ORF">K443DRAFT_15621</name>
</gene>
<sequence>MWCRGQGGGDDCKQRGVLHHPQRHPTLIRVKKAFSGRPYVVSNLLQGGRSRATCTRFADDDTSSWVQEEVRDITDGFGKDRQRREHGLRNSIRRLRAQRHQHLQKTCCRPITALANVNTPWRGGREAVTWPCKNDKVVPAHNIYRKQSREHHVPT</sequence>
<keyword evidence="2" id="KW-1185">Reference proteome</keyword>
<dbReference type="EMBL" id="KN839332">
    <property type="protein sequence ID" value="KIJ89982.1"/>
    <property type="molecule type" value="Genomic_DNA"/>
</dbReference>
<reference evidence="2" key="2">
    <citation type="submission" date="2015-01" db="EMBL/GenBank/DDBJ databases">
        <title>Evolutionary Origins and Diversification of the Mycorrhizal Mutualists.</title>
        <authorList>
            <consortium name="DOE Joint Genome Institute"/>
            <consortium name="Mycorrhizal Genomics Consortium"/>
            <person name="Kohler A."/>
            <person name="Kuo A."/>
            <person name="Nagy L.G."/>
            <person name="Floudas D."/>
            <person name="Copeland A."/>
            <person name="Barry K.W."/>
            <person name="Cichocki N."/>
            <person name="Veneault-Fourrey C."/>
            <person name="LaButti K."/>
            <person name="Lindquist E.A."/>
            <person name="Lipzen A."/>
            <person name="Lundell T."/>
            <person name="Morin E."/>
            <person name="Murat C."/>
            <person name="Riley R."/>
            <person name="Ohm R."/>
            <person name="Sun H."/>
            <person name="Tunlid A."/>
            <person name="Henrissat B."/>
            <person name="Grigoriev I.V."/>
            <person name="Hibbett D.S."/>
            <person name="Martin F."/>
        </authorList>
    </citation>
    <scope>NUCLEOTIDE SEQUENCE [LARGE SCALE GENOMIC DNA]</scope>
    <source>
        <strain evidence="2">LaAM-08-1</strain>
    </source>
</reference>
<name>A0A0C9X070_9AGAR</name>
<accession>A0A0C9X070</accession>
<dbReference type="Proteomes" id="UP000054477">
    <property type="component" value="Unassembled WGS sequence"/>
</dbReference>
<proteinExistence type="predicted"/>